<feature type="transmembrane region" description="Helical" evidence="2">
    <location>
        <begin position="7"/>
        <end position="25"/>
    </location>
</feature>
<keyword evidence="2" id="KW-1133">Transmembrane helix</keyword>
<dbReference type="InterPro" id="IPR049304">
    <property type="entry name" value="Gly_rich_dom"/>
</dbReference>
<feature type="domain" description="Glycine-rich" evidence="3">
    <location>
        <begin position="41"/>
        <end position="244"/>
    </location>
</feature>
<organism evidence="4 5">
    <name type="scientific">Algoriphagus aquimarinus</name>
    <dbReference type="NCBI Taxonomy" id="237018"/>
    <lineage>
        <taxon>Bacteria</taxon>
        <taxon>Pseudomonadati</taxon>
        <taxon>Bacteroidota</taxon>
        <taxon>Cytophagia</taxon>
        <taxon>Cytophagales</taxon>
        <taxon>Cyclobacteriaceae</taxon>
        <taxon>Algoriphagus</taxon>
    </lineage>
</organism>
<dbReference type="Proteomes" id="UP000321935">
    <property type="component" value="Unassembled WGS sequence"/>
</dbReference>
<sequence length="2163" mass="217179">MNKKQVLAFSNSIFFLTILVGVSMLCIPEKALGQNPQIITSTGSGTFTVPAGVTSITVEVWGAGGKGGSRLTSGEGGGGGGGAYSRSVLTVTPGQGLNYYVGFGSLSELAGEDSWFLDNTTLMAKGGNSILNDATNGASGGAAASGVGAVKYSGGNGANAISNNSGGGGSSAGISANGISATNQNGATAVTGGGKGGNGLTNGQNRGEDGSSPGGGGGGARRTNASGTEQVGGYGGNGQIRISYIALTSATGTDNQSVCVTTAITTTTYTVPTGSTVSVTNLPAGLTSSFNGTTNTLTISGTPTASGTYTITATPSYFSSVPITLTRNGSVTVIPNNTVNSSTPNQTRCINVALANITHTTTGATGIANNGVAGANGLPPGVSASWASNTITISGTPTSSGTFNYSILLTGGCGTINATGIITVNPNNTASVPSSTPTLCINTALGTNITHTTTGATGISNAGVSGANGLPAGISASWSTNTITISGTPTVSGTFNYSIPLTGGCGAIVATGTIIVTPNNTASAPSTTPTLCINTPLTSITHSTTGATGIGAATGLPPGVSAGWAGNTITISGTPTASGTFNYSIPLTGGCGSVSATGTITVAPNNTVSGPSATPTLCINTPLTNITHTTTGATGISNAGVSGANGLPSGLSATLSGGIITISGTPTAAGTFNYSIPLTGGCLSLVATGTIIVNPATQITSQNMADQRICDGASFTSLSVTATGVGTLSYQWFSNDTPTKAGASPVGTNSNSYSPPSGTISTKYYYVEVTSGCSPIATSSFSNATVEPITAITTQLSTANDIECFGDGFDPLTVIANGADLTYEWYVNTNQQISGGTLIVGANLNTFTPPSTDIGSILYYYVVVSGYCSSDTSVVSGFYRVNPPQTVIDLNPDANSFTACRGDSFTELTVLASGEGTITYQWYSNSNPQNTGGTLINGATNPNFSPPSNVDGTQYYYATGKSNCGTVPTAVSGAYTVTAPTEILTQNLAPQTICFGSSFTPISITAKGTGTLTFQWYTNTVANNTTGTAIPSTNSPSYTPSSSTVGTTYYYAIVSSTCGPDQTSSISGAFTVNPLPTPTFTAAPAAPVCVGASTTYTTQPGQSNYVWSGFGTSGTDYNITSGGIGSSNNSVTVTWLTSGTKNISVSYTDPNGCSTVTSATNSLTVNSLPVPTFTAAPAAPVCAGSSVTYTTQSGQSNYTWSVPGVAATDYTITSGAIGASSNTVTLTWLTSGSKNVSVGYTNSNGCTSLSPVSNTLTVNPLPVPTFTTSPGAQVCEQQGITYETQTGKSNYVWSITGTLGTDYIISSGGFGTTNSTTTIQWLSTGTKTVTVRYTEPTTGCIATSLASSTTLVQPYASVGLPRAANGEPPFPTVNYPSVCISSPALRPFIQPTTGVTGIGTPTGLPTGVTAIFNSSTGNIEFSGNVAGVTPGLYTYTIPLNGNCINGLIATGTIDVTRNYQLTSVSAVSATVAGGSARVVINGNPSLLPNGEYIVKYILDNGTPPPVEYTSSSFIVSNGTGAFSTIALTNPNVDVYKVIIKSIKKVTDLCEINLNQSDPKNYAFFSVCGATFDQNGTFTVPAGIYEITIQAKGSGTAPQTNLITIPVTPGEPLGIRIGQSSGTGAARDTYVTRDSSLPNPQTTGLIYATGGGGPGSNGSVVISYSCPDPNKEDCIEIIDDGAKSGTTVIRFICNYQWQIPEGLVGFSTYAVGAGGGGGMGSTGGGGGGGGYVTTTINSTNPYGIPAGNNLNITVGQGGIGANTVNIKGGNGGNSTVNSTITDPNGNISINMTALGGGGGGSFNNLAGNNGASGGGGAFSDQNTNIMGGGGTGTPGQGNNGGNGGKGNQPNHARAGGGGGGAGSIGGVGDGAGVGLSKPGDGGIGKSFVIAGSTYGYGAGGGGIGFNFNGESDRQGLGGEVGGVIIGGTASRDGTGGNGIIYTGSGGAGGRLGGGRGGSGIVYISFLNLRILEVEYQYFTATYSPENRSSLLNWATAKEWENSHFEIERAINTVKEWSNIGRIEGKGYSDSASEYSFTDSDLPRTGGNIFYRLKQVDYAGKFSYSNTKSIQAEALESTEAWVAYPNPSAIGSEIKIDLAQPDKYLDELIYLRFISFLGNGNTQILSSPDQISPIVSDWLRKQRSGLHIIEIRWGSKTQLIKLLRN</sequence>
<keyword evidence="2" id="KW-0812">Transmembrane</keyword>
<feature type="region of interest" description="Disordered" evidence="1">
    <location>
        <begin position="1814"/>
        <end position="1860"/>
    </location>
</feature>
<dbReference type="Gene3D" id="2.60.40.10">
    <property type="entry name" value="Immunoglobulins"/>
    <property type="match status" value="2"/>
</dbReference>
<keyword evidence="2" id="KW-0472">Membrane</keyword>
<dbReference type="OrthoDB" id="1443240at2"/>
<feature type="compositionally biased region" description="Gly residues" evidence="1">
    <location>
        <begin position="1825"/>
        <end position="1845"/>
    </location>
</feature>
<evidence type="ECO:0000313" key="5">
    <source>
        <dbReference type="Proteomes" id="UP000321935"/>
    </source>
</evidence>
<dbReference type="Pfam" id="PF21722">
    <property type="entry name" value="Gly_rich_2"/>
    <property type="match status" value="2"/>
</dbReference>
<name>A0A5C7A7L6_9BACT</name>
<evidence type="ECO:0000256" key="2">
    <source>
        <dbReference type="SAM" id="Phobius"/>
    </source>
</evidence>
<evidence type="ECO:0000256" key="1">
    <source>
        <dbReference type="SAM" id="MobiDB-lite"/>
    </source>
</evidence>
<dbReference type="RefSeq" id="WP_146921485.1">
    <property type="nucleotide sequence ID" value="NZ_VORW01000039.1"/>
</dbReference>
<evidence type="ECO:0000259" key="3">
    <source>
        <dbReference type="Pfam" id="PF21722"/>
    </source>
</evidence>
<feature type="domain" description="Glycine-rich" evidence="3">
    <location>
        <begin position="1693"/>
        <end position="1964"/>
    </location>
</feature>
<reference evidence="4 5" key="1">
    <citation type="submission" date="2019-08" db="EMBL/GenBank/DDBJ databases">
        <title>Genomes sequence of Algoriphagus aquimarinus ACAM450.</title>
        <authorList>
            <person name="Bowman J.P."/>
        </authorList>
    </citation>
    <scope>NUCLEOTIDE SEQUENCE [LARGE SCALE GENOMIC DNA]</scope>
    <source>
        <strain evidence="4 5">ACAM 450</strain>
    </source>
</reference>
<feature type="compositionally biased region" description="Gly residues" evidence="1">
    <location>
        <begin position="191"/>
        <end position="200"/>
    </location>
</feature>
<dbReference type="InterPro" id="IPR013783">
    <property type="entry name" value="Ig-like_fold"/>
</dbReference>
<proteinExistence type="predicted"/>
<protein>
    <recommendedName>
        <fullName evidence="3">Glycine-rich domain-containing protein</fullName>
    </recommendedName>
</protein>
<comment type="caution">
    <text evidence="4">The sequence shown here is derived from an EMBL/GenBank/DDBJ whole genome shotgun (WGS) entry which is preliminary data.</text>
</comment>
<accession>A0A5C7A7L6</accession>
<feature type="region of interest" description="Disordered" evidence="1">
    <location>
        <begin position="187"/>
        <end position="233"/>
    </location>
</feature>
<dbReference type="EMBL" id="VORW01000039">
    <property type="protein sequence ID" value="TXE01759.1"/>
    <property type="molecule type" value="Genomic_DNA"/>
</dbReference>
<gene>
    <name evidence="4" type="ORF">ESV85_21995</name>
</gene>
<evidence type="ECO:0000313" key="4">
    <source>
        <dbReference type="EMBL" id="TXE01759.1"/>
    </source>
</evidence>